<dbReference type="RefSeq" id="WP_054776563.1">
    <property type="nucleotide sequence ID" value="NZ_BBBX01000002.1"/>
</dbReference>
<dbReference type="PANTHER" id="PTHR37816">
    <property type="entry name" value="YALI0E33011P"/>
    <property type="match status" value="1"/>
</dbReference>
<protein>
    <submittedName>
        <fullName evidence="1">DNA topology modulation protein</fullName>
    </submittedName>
</protein>
<accession>A0A0R2MPQ0</accession>
<organism evidence="1 2">
    <name type="scientific">Lacticaseibacillus saniviri JCM 17471 = DSM 24301</name>
    <dbReference type="NCBI Taxonomy" id="1293598"/>
    <lineage>
        <taxon>Bacteria</taxon>
        <taxon>Bacillati</taxon>
        <taxon>Bacillota</taxon>
        <taxon>Bacilli</taxon>
        <taxon>Lactobacillales</taxon>
        <taxon>Lactobacillaceae</taxon>
        <taxon>Lacticaseibacillus</taxon>
    </lineage>
</organism>
<proteinExistence type="predicted"/>
<comment type="caution">
    <text evidence="1">The sequence shown here is derived from an EMBL/GenBank/DDBJ whole genome shotgun (WGS) entry which is preliminary data.</text>
</comment>
<gene>
    <name evidence="1" type="ORF">IV56_GL002394</name>
</gene>
<dbReference type="STRING" id="1293598.IV56_GL002394"/>
<evidence type="ECO:0000313" key="2">
    <source>
        <dbReference type="Proteomes" id="UP000050969"/>
    </source>
</evidence>
<dbReference type="Gene3D" id="3.40.50.300">
    <property type="entry name" value="P-loop containing nucleotide triphosphate hydrolases"/>
    <property type="match status" value="1"/>
</dbReference>
<dbReference type="AlphaFoldDB" id="A0A0R2MPQ0"/>
<dbReference type="PANTHER" id="PTHR37816:SF3">
    <property type="entry name" value="MODULATES DNA TOPOLOGY"/>
    <property type="match status" value="1"/>
</dbReference>
<dbReference type="EMBL" id="JQCE01000064">
    <property type="protein sequence ID" value="KRO15623.1"/>
    <property type="molecule type" value="Genomic_DNA"/>
</dbReference>
<dbReference type="SUPFAM" id="SSF52540">
    <property type="entry name" value="P-loop containing nucleoside triphosphate hydrolases"/>
    <property type="match status" value="1"/>
</dbReference>
<dbReference type="Proteomes" id="UP000050969">
    <property type="component" value="Unassembled WGS sequence"/>
</dbReference>
<dbReference type="PATRIC" id="fig|1293598.4.peg.2495"/>
<keyword evidence="2" id="KW-1185">Reference proteome</keyword>
<dbReference type="InterPro" id="IPR027417">
    <property type="entry name" value="P-loop_NTPase"/>
</dbReference>
<sequence length="177" mass="21238">MKISLIGSPGAGKSTFARQLAAATDLPLMSLDTLWHRLDYSAQARQQFIQQQQDFIDIHASWVIDGNYYDTIETRFQHSDIVVWFQISRPHAIWRVVRRSMRFRRDRQTRPEMPPQFHEQFDRDYLEFMRFVWHYPTKERRRLQPVLQRLKMTNKLIIVRDQVSRDAVLAALTHNLN</sequence>
<reference evidence="1 2" key="1">
    <citation type="journal article" date="2015" name="Genome Announc.">
        <title>Expanding the biotechnology potential of lactobacilli through comparative genomics of 213 strains and associated genera.</title>
        <authorList>
            <person name="Sun Z."/>
            <person name="Harris H.M."/>
            <person name="McCann A."/>
            <person name="Guo C."/>
            <person name="Argimon S."/>
            <person name="Zhang W."/>
            <person name="Yang X."/>
            <person name="Jeffery I.B."/>
            <person name="Cooney J.C."/>
            <person name="Kagawa T.F."/>
            <person name="Liu W."/>
            <person name="Song Y."/>
            <person name="Salvetti E."/>
            <person name="Wrobel A."/>
            <person name="Rasinkangas P."/>
            <person name="Parkhill J."/>
            <person name="Rea M.C."/>
            <person name="O'Sullivan O."/>
            <person name="Ritari J."/>
            <person name="Douillard F.P."/>
            <person name="Paul Ross R."/>
            <person name="Yang R."/>
            <person name="Briner A.E."/>
            <person name="Felis G.E."/>
            <person name="de Vos W.M."/>
            <person name="Barrangou R."/>
            <person name="Klaenhammer T.R."/>
            <person name="Caufield P.W."/>
            <person name="Cui Y."/>
            <person name="Zhang H."/>
            <person name="O'Toole P.W."/>
        </authorList>
    </citation>
    <scope>NUCLEOTIDE SEQUENCE [LARGE SCALE GENOMIC DNA]</scope>
    <source>
        <strain evidence="1 2">DSM 24301</strain>
    </source>
</reference>
<evidence type="ECO:0000313" key="1">
    <source>
        <dbReference type="EMBL" id="KRO15623.1"/>
    </source>
</evidence>
<name>A0A0R2MPQ0_9LACO</name>
<dbReference type="InterPro" id="IPR052922">
    <property type="entry name" value="Cytidylate_Kinase-2"/>
</dbReference>